<comment type="caution">
    <text evidence="1">The sequence shown here is derived from an EMBL/GenBank/DDBJ whole genome shotgun (WGS) entry which is preliminary data.</text>
</comment>
<evidence type="ECO:0000313" key="1">
    <source>
        <dbReference type="EMBL" id="MBI1493851.1"/>
    </source>
</evidence>
<dbReference type="SUPFAM" id="SSF52540">
    <property type="entry name" value="P-loop containing nucleoside triphosphate hydrolases"/>
    <property type="match status" value="1"/>
</dbReference>
<sequence length="475" mass="53833">MTKALNYFVIFAEMRTGSNLLEASLNSFDGIQCHGEAFNPAFIGYPKKDDLLGITAQERDQNPIRLIRTIKNKSDGIGGFRLFHNHDMRAADHCLNDPACAKIILSRNPVESYVSWKIARETDQWKLTNHSKRKSAQISFDAVEFEKMLAAQRNFRARIQQQLQISGQTGFYVSYTDLQNPEIINGLARFLGVDSQQEQIQTNIKKQNPGHLSEKVLNFDEMEQALARSDFFELSELPGYEPSRGANVPSCVTTNEPALLYMPLRGMDHAPIENMMAQNCPDLPLAQGYTQKTLREWKKDHPGHISFTVVSHPVERAHATFCRHILNIGPDTYTETRDLLRRQFDLPIPVGAPGTGWDIDQHRTAFIAFMDFVHNNLTGQTALHAENTWASQTSLLEGISSFAFPDHILRSNRLTEGMNVIFGSAENTAIHAEADHPFSLVDVYNGKVESAVKACYKKDYINFGFPRWDRWNEQV</sequence>
<dbReference type="Gene3D" id="3.40.50.300">
    <property type="entry name" value="P-loop containing nucleotide triphosphate hydrolases"/>
    <property type="match status" value="1"/>
</dbReference>
<dbReference type="AlphaFoldDB" id="A0A8J7IR19"/>
<evidence type="ECO:0000313" key="2">
    <source>
        <dbReference type="Proteomes" id="UP000640583"/>
    </source>
</evidence>
<name>A0A8J7IR19_9RHOB</name>
<proteinExistence type="predicted"/>
<dbReference type="RefSeq" id="WP_228848664.1">
    <property type="nucleotide sequence ID" value="NZ_JADCKQ010000006.1"/>
</dbReference>
<dbReference type="InterPro" id="IPR027417">
    <property type="entry name" value="P-loop_NTPase"/>
</dbReference>
<gene>
    <name evidence="1" type="ORF">H1D41_09415</name>
</gene>
<reference evidence="1" key="1">
    <citation type="submission" date="2020-10" db="EMBL/GenBank/DDBJ databases">
        <title>Paenihalocynthiibacter styelae gen. nov., sp. nov., isolated from stalked sea squirt Styela clava.</title>
        <authorList>
            <person name="Kim Y.-O."/>
            <person name="Yoon J.-H."/>
        </authorList>
    </citation>
    <scope>NUCLEOTIDE SEQUENCE</scope>
    <source>
        <strain evidence="1">MYP1-1</strain>
    </source>
</reference>
<organism evidence="1 2">
    <name type="scientific">Halocynthiibacter styelae</name>
    <dbReference type="NCBI Taxonomy" id="2761955"/>
    <lineage>
        <taxon>Bacteria</taxon>
        <taxon>Pseudomonadati</taxon>
        <taxon>Pseudomonadota</taxon>
        <taxon>Alphaproteobacteria</taxon>
        <taxon>Rhodobacterales</taxon>
        <taxon>Paracoccaceae</taxon>
        <taxon>Halocynthiibacter</taxon>
    </lineage>
</organism>
<protein>
    <submittedName>
        <fullName evidence="1">Nodulation protein NodH</fullName>
    </submittedName>
</protein>
<accession>A0A8J7IR19</accession>
<keyword evidence="2" id="KW-1185">Reference proteome</keyword>
<dbReference type="EMBL" id="JADCKQ010000006">
    <property type="protein sequence ID" value="MBI1493851.1"/>
    <property type="molecule type" value="Genomic_DNA"/>
</dbReference>
<dbReference type="Proteomes" id="UP000640583">
    <property type="component" value="Unassembled WGS sequence"/>
</dbReference>